<evidence type="ECO:0000256" key="1">
    <source>
        <dbReference type="SAM" id="MobiDB-lite"/>
    </source>
</evidence>
<keyword evidence="2" id="KW-1133">Transmembrane helix</keyword>
<gene>
    <name evidence="3" type="ORF">J4G78_14960</name>
</gene>
<sequence>MIGLTELIIIAVIVIFALLWWLWPKNDRPDLTAPPKDLQPRQNILGDQHQISGEKGPAAAHDPLAGTIRHDRTEQPDTDPLMQQA</sequence>
<keyword evidence="4" id="KW-1185">Reference proteome</keyword>
<feature type="transmembrane region" description="Helical" evidence="2">
    <location>
        <begin position="7"/>
        <end position="23"/>
    </location>
</feature>
<reference evidence="3 4" key="1">
    <citation type="submission" date="2021-03" db="EMBL/GenBank/DDBJ databases">
        <title>Complete genome of Parasphingorhabdus_sp.JHSY0214.</title>
        <authorList>
            <person name="Yoo J.H."/>
            <person name="Bae J.W."/>
        </authorList>
    </citation>
    <scope>NUCLEOTIDE SEQUENCE [LARGE SCALE GENOMIC DNA]</scope>
    <source>
        <strain evidence="3 4">JHSY0214</strain>
    </source>
</reference>
<accession>A0ABX7T1P7</accession>
<proteinExistence type="predicted"/>
<keyword evidence="2" id="KW-0472">Membrane</keyword>
<dbReference type="Proteomes" id="UP000663923">
    <property type="component" value="Chromosome"/>
</dbReference>
<organism evidence="3 4">
    <name type="scientific">Parasphingorhabdus cellanae</name>
    <dbReference type="NCBI Taxonomy" id="2806553"/>
    <lineage>
        <taxon>Bacteria</taxon>
        <taxon>Pseudomonadati</taxon>
        <taxon>Pseudomonadota</taxon>
        <taxon>Alphaproteobacteria</taxon>
        <taxon>Sphingomonadales</taxon>
        <taxon>Sphingomonadaceae</taxon>
        <taxon>Parasphingorhabdus</taxon>
    </lineage>
</organism>
<evidence type="ECO:0000256" key="2">
    <source>
        <dbReference type="SAM" id="Phobius"/>
    </source>
</evidence>
<dbReference type="RefSeq" id="WP_207987329.1">
    <property type="nucleotide sequence ID" value="NZ_CP071794.1"/>
</dbReference>
<feature type="region of interest" description="Disordered" evidence="1">
    <location>
        <begin position="30"/>
        <end position="85"/>
    </location>
</feature>
<name>A0ABX7T1P7_9SPHN</name>
<evidence type="ECO:0000313" key="4">
    <source>
        <dbReference type="Proteomes" id="UP000663923"/>
    </source>
</evidence>
<evidence type="ECO:0000313" key="3">
    <source>
        <dbReference type="EMBL" id="QTD55491.1"/>
    </source>
</evidence>
<keyword evidence="2" id="KW-0812">Transmembrane</keyword>
<protein>
    <submittedName>
        <fullName evidence="3">Uncharacterized protein</fullName>
    </submittedName>
</protein>
<dbReference type="EMBL" id="CP071794">
    <property type="protein sequence ID" value="QTD55491.1"/>
    <property type="molecule type" value="Genomic_DNA"/>
</dbReference>